<dbReference type="KEGG" id="msea:METESE_16190"/>
<evidence type="ECO:0000256" key="7">
    <source>
        <dbReference type="ARBA" id="ARBA00022827"/>
    </source>
</evidence>
<keyword evidence="16" id="KW-1185">Reference proteome</keyword>
<sequence length="582" mass="59977">MPIRPFLTSLALAAALGAAAPADSLATAHGRAGVTCAQCHPLVKGKARVDDNETAPNAACVKCHGDLASLGAKTKEAINAHASHLGQIACTVCHRGHEASRAYCMNCHSFDLKIPFAAAPAQPAPARPKPAGKAKADRADVVVIGSGAAGMVAAITAHDAGARVVILEKQPITGGNSMLAAGGMNAAGTPQQARKGIQDSVETMREDTFKGGKGLGDPELVALLARESAASVAYLESLGADLSDVGRMGGASAARAHRPSGGAAVGAHIVGVLRAAAAKRKLDIRVNARVVRLLESKDGRITGVEVEGRHRGRYTLQAGAVVLAAGGFSSNPERVAKYQPAFKGMTSSNQPGATGDGLDLGAERGGELKDMAQIQIHPSVAAGSRILITEAVRGNGAILVNKEGRRFFNEIGTRDAVSQAILRQTGQSAFMVFDEGVHKSLKQIDGYFHLGLVKTGDTPEALAQVIGVPPQALRATLDAYNAAVDAKQDGEFNRPDLPRALRTPRFFAIEVKPGVHYTMGGLRIDPGTRVLAKDGKAIPGFFAAGEVTGGVHGANRLGGNSISETITFGRIAGRNAAAAARP</sequence>
<dbReference type="EC" id="1.3.2.4" evidence="12"/>
<keyword evidence="3" id="KW-0813">Transport</keyword>
<feature type="signal peptide" evidence="12">
    <location>
        <begin position="1"/>
        <end position="22"/>
    </location>
</feature>
<dbReference type="Gene3D" id="3.50.50.60">
    <property type="entry name" value="FAD/NAD(P)-binding domain"/>
    <property type="match status" value="1"/>
</dbReference>
<dbReference type="SUPFAM" id="SSF56425">
    <property type="entry name" value="Succinate dehydrogenase/fumarate reductase flavoprotein, catalytic domain"/>
    <property type="match status" value="1"/>
</dbReference>
<gene>
    <name evidence="15" type="ORF">METESE_16190</name>
</gene>
<evidence type="ECO:0000259" key="14">
    <source>
        <dbReference type="Pfam" id="PF14537"/>
    </source>
</evidence>
<dbReference type="InterPro" id="IPR036188">
    <property type="entry name" value="FAD/NAD-bd_sf"/>
</dbReference>
<dbReference type="InterPro" id="IPR027477">
    <property type="entry name" value="Succ_DH/fumarate_Rdtase_cat_sf"/>
</dbReference>
<dbReference type="FunFam" id="1.10.1130.10:FF:000003">
    <property type="entry name" value="Fumarate reductase flavoprotein subunit"/>
    <property type="match status" value="1"/>
</dbReference>
<dbReference type="EMBL" id="AP027081">
    <property type="protein sequence ID" value="BDU76661.1"/>
    <property type="molecule type" value="Genomic_DNA"/>
</dbReference>
<comment type="similarity">
    <text evidence="12">Belongs to the FAD-dependent oxidoreductase 2 family. FRD/SDH subfamily.</text>
</comment>
<dbReference type="CDD" id="cd08168">
    <property type="entry name" value="Cytochrom_C3"/>
    <property type="match status" value="1"/>
</dbReference>
<dbReference type="GO" id="GO:0030313">
    <property type="term" value="C:cell envelope"/>
    <property type="evidence" value="ECO:0007669"/>
    <property type="project" value="UniProtKB-SubCell"/>
</dbReference>
<dbReference type="FunFam" id="3.90.700.10:FF:000007">
    <property type="entry name" value="NADH-dependent fumarate reductase"/>
    <property type="match status" value="1"/>
</dbReference>
<comment type="catalytic activity">
    <reaction evidence="12">
        <text>2 Fe(III)-[cytochrome c] + succinate = fumarate + 2 Fe(II)-[cytochrome c] + 2 H(+)</text>
        <dbReference type="Rhea" id="RHEA:77903"/>
        <dbReference type="Rhea" id="RHEA-COMP:10350"/>
        <dbReference type="Rhea" id="RHEA-COMP:14399"/>
        <dbReference type="ChEBI" id="CHEBI:15378"/>
        <dbReference type="ChEBI" id="CHEBI:29033"/>
        <dbReference type="ChEBI" id="CHEBI:29034"/>
        <dbReference type="ChEBI" id="CHEBI:29806"/>
        <dbReference type="ChEBI" id="CHEBI:30031"/>
        <dbReference type="EC" id="1.3.2.4"/>
    </reaction>
</comment>
<feature type="domain" description="FAD-dependent oxidoreductase 2 FAD-binding" evidence="13">
    <location>
        <begin position="140"/>
        <end position="562"/>
    </location>
</feature>
<keyword evidence="8" id="KW-0249">Electron transport</keyword>
<comment type="similarity">
    <text evidence="11">In the C-terminal section; belongs to the FAD-dependent oxidoreductase 2 family. FRD/SDH subfamily.</text>
</comment>
<comment type="cofactor">
    <cofactor evidence="12">
        <name>FAD</name>
        <dbReference type="ChEBI" id="CHEBI:57692"/>
    </cofactor>
    <text evidence="12">Binds 1 FAD per subunit.</text>
</comment>
<name>A0AA48GP35_9BACT</name>
<evidence type="ECO:0000256" key="8">
    <source>
        <dbReference type="ARBA" id="ARBA00022982"/>
    </source>
</evidence>
<feature type="chain" id="PRO_5041488635" description="Fumarate reductase" evidence="12">
    <location>
        <begin position="23"/>
        <end position="582"/>
    </location>
</feature>
<evidence type="ECO:0000259" key="13">
    <source>
        <dbReference type="Pfam" id="PF00890"/>
    </source>
</evidence>
<dbReference type="Pfam" id="PF14537">
    <property type="entry name" value="Cytochrom_c3_2"/>
    <property type="match status" value="1"/>
</dbReference>
<organism evidence="15 16">
    <name type="scientific">Mesoterricola sediminis</name>
    <dbReference type="NCBI Taxonomy" id="2927980"/>
    <lineage>
        <taxon>Bacteria</taxon>
        <taxon>Pseudomonadati</taxon>
        <taxon>Acidobacteriota</taxon>
        <taxon>Holophagae</taxon>
        <taxon>Holophagales</taxon>
        <taxon>Holophagaceae</taxon>
        <taxon>Mesoterricola</taxon>
    </lineage>
</organism>
<dbReference type="PANTHER" id="PTHR43400:SF7">
    <property type="entry name" value="FAD-DEPENDENT OXIDOREDUCTASE 2 FAD BINDING DOMAIN-CONTAINING PROTEIN"/>
    <property type="match status" value="1"/>
</dbReference>
<comment type="subcellular location">
    <subcellularLocation>
        <location evidence="2">Cell envelope</location>
    </subcellularLocation>
</comment>
<evidence type="ECO:0000313" key="16">
    <source>
        <dbReference type="Proteomes" id="UP001228113"/>
    </source>
</evidence>
<dbReference type="GO" id="GO:0016627">
    <property type="term" value="F:oxidoreductase activity, acting on the CH-CH group of donors"/>
    <property type="evidence" value="ECO:0007669"/>
    <property type="project" value="UniProtKB-ARBA"/>
</dbReference>
<reference evidence="15" key="1">
    <citation type="journal article" date="2023" name="Int. J. Syst. Evol. Microbiol.">
        <title>Mesoterricola silvestris gen. nov., sp. nov., Mesoterricola sediminis sp. nov., Geothrix oryzae sp. nov., Geothrix edaphica sp. nov., Geothrix rubra sp. nov., and Geothrix limicola sp. nov., six novel members of Acidobacteriota isolated from soils.</title>
        <authorList>
            <person name="Itoh H."/>
            <person name="Sugisawa Y."/>
            <person name="Mise K."/>
            <person name="Xu Z."/>
            <person name="Kuniyasu M."/>
            <person name="Ushijima N."/>
            <person name="Kawano K."/>
            <person name="Kobayashi E."/>
            <person name="Shiratori Y."/>
            <person name="Masuda Y."/>
            <person name="Senoo K."/>
        </authorList>
    </citation>
    <scope>NUCLEOTIDE SEQUENCE</scope>
    <source>
        <strain evidence="15">W786</strain>
    </source>
</reference>
<protein>
    <recommendedName>
        <fullName evidence="12">Fumarate reductase</fullName>
        <ecNumber evidence="12">1.3.2.4</ecNumber>
    </recommendedName>
</protein>
<dbReference type="AlphaFoldDB" id="A0AA48GP35"/>
<comment type="cofactor">
    <cofactor evidence="1">
        <name>heme c</name>
        <dbReference type="ChEBI" id="CHEBI:61717"/>
    </cofactor>
</comment>
<evidence type="ECO:0000256" key="3">
    <source>
        <dbReference type="ARBA" id="ARBA00022448"/>
    </source>
</evidence>
<keyword evidence="4" id="KW-0349">Heme</keyword>
<dbReference type="InterPro" id="IPR050315">
    <property type="entry name" value="FAD-oxidoreductase_2"/>
</dbReference>
<dbReference type="InterPro" id="IPR036280">
    <property type="entry name" value="Multihaem_cyt_sf"/>
</dbReference>
<keyword evidence="7 12" id="KW-0274">FAD</keyword>
<proteinExistence type="inferred from homology"/>
<dbReference type="InterPro" id="IPR010960">
    <property type="entry name" value="Flavocytochrome_c"/>
</dbReference>
<evidence type="ECO:0000256" key="10">
    <source>
        <dbReference type="ARBA" id="ARBA00023004"/>
    </source>
</evidence>
<dbReference type="GO" id="GO:0046872">
    <property type="term" value="F:metal ion binding"/>
    <property type="evidence" value="ECO:0007669"/>
    <property type="project" value="UniProtKB-KW"/>
</dbReference>
<dbReference type="Proteomes" id="UP001228113">
    <property type="component" value="Chromosome"/>
</dbReference>
<evidence type="ECO:0000256" key="6">
    <source>
        <dbReference type="ARBA" id="ARBA00022723"/>
    </source>
</evidence>
<keyword evidence="9 12" id="KW-0560">Oxidoreductase</keyword>
<evidence type="ECO:0000256" key="5">
    <source>
        <dbReference type="ARBA" id="ARBA00022630"/>
    </source>
</evidence>
<keyword evidence="5 12" id="KW-0285">Flavoprotein</keyword>
<dbReference type="InterPro" id="IPR003953">
    <property type="entry name" value="FAD-dep_OxRdtase_2_FAD-bd"/>
</dbReference>
<dbReference type="SUPFAM" id="SSF48695">
    <property type="entry name" value="Multiheme cytochromes"/>
    <property type="match status" value="1"/>
</dbReference>
<evidence type="ECO:0000256" key="9">
    <source>
        <dbReference type="ARBA" id="ARBA00023002"/>
    </source>
</evidence>
<dbReference type="GO" id="GO:0010181">
    <property type="term" value="F:FMN binding"/>
    <property type="evidence" value="ECO:0007669"/>
    <property type="project" value="InterPro"/>
</dbReference>
<evidence type="ECO:0000256" key="4">
    <source>
        <dbReference type="ARBA" id="ARBA00022617"/>
    </source>
</evidence>
<dbReference type="RefSeq" id="WP_316411478.1">
    <property type="nucleotide sequence ID" value="NZ_AP027081.1"/>
</dbReference>
<evidence type="ECO:0000256" key="12">
    <source>
        <dbReference type="RuleBase" id="RU366062"/>
    </source>
</evidence>
<dbReference type="InterPro" id="IPR012286">
    <property type="entry name" value="Tetrahaem_cytochrome"/>
</dbReference>
<dbReference type="PANTHER" id="PTHR43400">
    <property type="entry name" value="FUMARATE REDUCTASE"/>
    <property type="match status" value="1"/>
</dbReference>
<dbReference type="NCBIfam" id="TIGR01813">
    <property type="entry name" value="flavo_cyto_c"/>
    <property type="match status" value="1"/>
</dbReference>
<evidence type="ECO:0000313" key="15">
    <source>
        <dbReference type="EMBL" id="BDU76661.1"/>
    </source>
</evidence>
<accession>A0AA48GP35</accession>
<feature type="domain" description="Tetrahaem cytochrome" evidence="14">
    <location>
        <begin position="29"/>
        <end position="109"/>
    </location>
</feature>
<evidence type="ECO:0000256" key="11">
    <source>
        <dbReference type="ARBA" id="ARBA00061592"/>
    </source>
</evidence>
<dbReference type="PRINTS" id="PR00368">
    <property type="entry name" value="FADPNR"/>
</dbReference>
<dbReference type="Gene3D" id="1.10.1130.10">
    <property type="entry name" value="Flavocytochrome C3, Chain A"/>
    <property type="match status" value="1"/>
</dbReference>
<keyword evidence="10" id="KW-0408">Iron</keyword>
<dbReference type="Pfam" id="PF00890">
    <property type="entry name" value="FAD_binding_2"/>
    <property type="match status" value="1"/>
</dbReference>
<dbReference type="Gene3D" id="3.90.700.10">
    <property type="entry name" value="Succinate dehydrogenase/fumarate reductase flavoprotein, catalytic domain"/>
    <property type="match status" value="1"/>
</dbReference>
<evidence type="ECO:0000256" key="1">
    <source>
        <dbReference type="ARBA" id="ARBA00001926"/>
    </source>
</evidence>
<evidence type="ECO:0000256" key="2">
    <source>
        <dbReference type="ARBA" id="ARBA00004196"/>
    </source>
</evidence>
<keyword evidence="6" id="KW-0479">Metal-binding</keyword>
<keyword evidence="12" id="KW-0732">Signal</keyword>
<dbReference type="SUPFAM" id="SSF51905">
    <property type="entry name" value="FAD/NAD(P)-binding domain"/>
    <property type="match status" value="1"/>
</dbReference>